<dbReference type="Proteomes" id="UP000286701">
    <property type="component" value="Unassembled WGS sequence"/>
</dbReference>
<proteinExistence type="predicted"/>
<keyword evidence="2" id="KW-1185">Reference proteome</keyword>
<evidence type="ECO:0000313" key="2">
    <source>
        <dbReference type="Proteomes" id="UP000286701"/>
    </source>
</evidence>
<dbReference type="EMBL" id="SBIW01000031">
    <property type="protein sequence ID" value="RWY46042.1"/>
    <property type="molecule type" value="Genomic_DNA"/>
</dbReference>
<dbReference type="AlphaFoldDB" id="A0A3S3VDI8"/>
<gene>
    <name evidence="1" type="ORF">EPL05_23640</name>
</gene>
<organism evidence="1 2">
    <name type="scientific">Mucilaginibacter gilvus</name>
    <dbReference type="NCBI Taxonomy" id="2305909"/>
    <lineage>
        <taxon>Bacteria</taxon>
        <taxon>Pseudomonadati</taxon>
        <taxon>Bacteroidota</taxon>
        <taxon>Sphingobacteriia</taxon>
        <taxon>Sphingobacteriales</taxon>
        <taxon>Sphingobacteriaceae</taxon>
        <taxon>Mucilaginibacter</taxon>
    </lineage>
</organism>
<sequence length="99" mass="11180">MNSLKNNARKLNNALTRRVIDLHDKGYTHDFLPMDGQHFLCLQDSVDFSVEDLNIQVIDHGFDQLSKTYKYIHTIETINGSKGLLVSDVNCCGDVILAN</sequence>
<comment type="caution">
    <text evidence="1">The sequence shown here is derived from an EMBL/GenBank/DDBJ whole genome shotgun (WGS) entry which is preliminary data.</text>
</comment>
<evidence type="ECO:0000313" key="1">
    <source>
        <dbReference type="EMBL" id="RWY46042.1"/>
    </source>
</evidence>
<accession>A0A3S3VDI8</accession>
<name>A0A3S3VDI8_9SPHI</name>
<dbReference type="OrthoDB" id="798002at2"/>
<protein>
    <submittedName>
        <fullName evidence="1">Uncharacterized protein</fullName>
    </submittedName>
</protein>
<dbReference type="RefSeq" id="WP_128536459.1">
    <property type="nucleotide sequence ID" value="NZ_SBIW01000031.1"/>
</dbReference>
<reference evidence="1 2" key="1">
    <citation type="submission" date="2019-01" db="EMBL/GenBank/DDBJ databases">
        <title>Mucilaginibacter antarcticum sp. nov., isolated from antarctic soil.</title>
        <authorList>
            <person name="Yan Y.-Q."/>
            <person name="Du Z.-J."/>
        </authorList>
    </citation>
    <scope>NUCLEOTIDE SEQUENCE [LARGE SCALE GENOMIC DNA]</scope>
    <source>
        <strain evidence="1 2">F01003</strain>
    </source>
</reference>